<evidence type="ECO:0000313" key="3">
    <source>
        <dbReference type="Proteomes" id="UP000253141"/>
    </source>
</evidence>
<proteinExistence type="predicted"/>
<comment type="caution">
    <text evidence="2">The sequence shown here is derived from an EMBL/GenBank/DDBJ whole genome shotgun (WGS) entry which is preliminary data.</text>
</comment>
<organism evidence="2 3">
    <name type="scientific">Runella aurantiaca</name>
    <dbReference type="NCBI Taxonomy" id="2282308"/>
    <lineage>
        <taxon>Bacteria</taxon>
        <taxon>Pseudomonadati</taxon>
        <taxon>Bacteroidota</taxon>
        <taxon>Cytophagia</taxon>
        <taxon>Cytophagales</taxon>
        <taxon>Spirosomataceae</taxon>
        <taxon>Runella</taxon>
    </lineage>
</organism>
<evidence type="ECO:0000259" key="1">
    <source>
        <dbReference type="Pfam" id="PF01850"/>
    </source>
</evidence>
<sequence>MLENDSRLSLTAQNILSDISIDCFASVISLFEMAIKKKTGKLSLSKDIEEYAKELKRIGIVMLPITTSHLDAYEHIPLIQDHRDPFDRLLIATAQHERLAIITVDEKFSLYSNQVTIIW</sequence>
<evidence type="ECO:0000313" key="2">
    <source>
        <dbReference type="EMBL" id="RDB03620.1"/>
    </source>
</evidence>
<name>A0A369I3Z2_9BACT</name>
<dbReference type="Pfam" id="PF01850">
    <property type="entry name" value="PIN"/>
    <property type="match status" value="1"/>
</dbReference>
<dbReference type="Gene3D" id="3.40.50.1010">
    <property type="entry name" value="5'-nuclease"/>
    <property type="match status" value="1"/>
</dbReference>
<dbReference type="Proteomes" id="UP000253141">
    <property type="component" value="Unassembled WGS sequence"/>
</dbReference>
<dbReference type="InterPro" id="IPR041705">
    <property type="entry name" value="PIN_Sll0205"/>
</dbReference>
<feature type="domain" description="PIN" evidence="1">
    <location>
        <begin position="4"/>
        <end position="109"/>
    </location>
</feature>
<dbReference type="InterPro" id="IPR029060">
    <property type="entry name" value="PIN-like_dom_sf"/>
</dbReference>
<dbReference type="PANTHER" id="PTHR36173:SF2">
    <property type="entry name" value="RIBONUCLEASE VAPC16"/>
    <property type="match status" value="1"/>
</dbReference>
<dbReference type="InterPro" id="IPR052919">
    <property type="entry name" value="TA_system_RNase"/>
</dbReference>
<keyword evidence="3" id="KW-1185">Reference proteome</keyword>
<dbReference type="AlphaFoldDB" id="A0A369I3Z2"/>
<dbReference type="SUPFAM" id="SSF88723">
    <property type="entry name" value="PIN domain-like"/>
    <property type="match status" value="1"/>
</dbReference>
<dbReference type="CDD" id="cd09872">
    <property type="entry name" value="PIN_Sll0205-like"/>
    <property type="match status" value="1"/>
</dbReference>
<accession>A0A369I3Z2</accession>
<gene>
    <name evidence="2" type="ORF">DVG78_23240</name>
</gene>
<protein>
    <submittedName>
        <fullName evidence="2">Type II toxin-antitoxin system VapC family toxin</fullName>
    </submittedName>
</protein>
<dbReference type="InterPro" id="IPR002716">
    <property type="entry name" value="PIN_dom"/>
</dbReference>
<reference evidence="2 3" key="1">
    <citation type="submission" date="2018-07" db="EMBL/GenBank/DDBJ databases">
        <title>Genome analysis of Runella aurantiaca.</title>
        <authorList>
            <person name="Yang X."/>
        </authorList>
    </citation>
    <scope>NUCLEOTIDE SEQUENCE [LARGE SCALE GENOMIC DNA]</scope>
    <source>
        <strain evidence="2 3">YX9</strain>
    </source>
</reference>
<dbReference type="EMBL" id="QPIW01000025">
    <property type="protein sequence ID" value="RDB03620.1"/>
    <property type="molecule type" value="Genomic_DNA"/>
</dbReference>
<dbReference type="PANTHER" id="PTHR36173">
    <property type="entry name" value="RIBONUCLEASE VAPC16-RELATED"/>
    <property type="match status" value="1"/>
</dbReference>